<feature type="signal peptide" evidence="2">
    <location>
        <begin position="1"/>
        <end position="24"/>
    </location>
</feature>
<evidence type="ECO:0000256" key="2">
    <source>
        <dbReference type="SAM" id="SignalP"/>
    </source>
</evidence>
<dbReference type="AlphaFoldDB" id="A0A8W8L8L8"/>
<evidence type="ECO:0000313" key="4">
    <source>
        <dbReference type="Proteomes" id="UP000005408"/>
    </source>
</evidence>
<reference evidence="3" key="1">
    <citation type="submission" date="2022-08" db="UniProtKB">
        <authorList>
            <consortium name="EnsemblMetazoa"/>
        </authorList>
    </citation>
    <scope>IDENTIFICATION</scope>
    <source>
        <strain evidence="3">05x7-T-G4-1.051#20</strain>
    </source>
</reference>
<proteinExistence type="predicted"/>
<keyword evidence="1" id="KW-0472">Membrane</keyword>
<protein>
    <recommendedName>
        <fullName evidence="5">Transmembrane protein</fullName>
    </recommendedName>
</protein>
<evidence type="ECO:0000256" key="1">
    <source>
        <dbReference type="SAM" id="Phobius"/>
    </source>
</evidence>
<keyword evidence="2" id="KW-0732">Signal</keyword>
<feature type="transmembrane region" description="Helical" evidence="1">
    <location>
        <begin position="67"/>
        <end position="88"/>
    </location>
</feature>
<keyword evidence="1" id="KW-0812">Transmembrane</keyword>
<evidence type="ECO:0008006" key="5">
    <source>
        <dbReference type="Google" id="ProtNLM"/>
    </source>
</evidence>
<feature type="chain" id="PRO_5036495608" description="Transmembrane protein" evidence="2">
    <location>
        <begin position="25"/>
        <end position="105"/>
    </location>
</feature>
<evidence type="ECO:0000313" key="3">
    <source>
        <dbReference type="EnsemblMetazoa" id="G26969.1:cds"/>
    </source>
</evidence>
<sequence>MLLVRAVTTCIILGTCFLNVQVQSSPATTASRPWWFVEYSDDGNAIGKNGKVFTESKPPVRYKTGGLVIGFSTFGFLIVLICIGWFCCTRNINTSHRADDKEDEE</sequence>
<dbReference type="Proteomes" id="UP000005408">
    <property type="component" value="Unassembled WGS sequence"/>
</dbReference>
<keyword evidence="1" id="KW-1133">Transmembrane helix</keyword>
<dbReference type="EnsemblMetazoa" id="G26969.1">
    <property type="protein sequence ID" value="G26969.1:cds"/>
    <property type="gene ID" value="G26969"/>
</dbReference>
<name>A0A8W8L8L8_MAGGI</name>
<keyword evidence="4" id="KW-1185">Reference proteome</keyword>
<organism evidence="3 4">
    <name type="scientific">Magallana gigas</name>
    <name type="common">Pacific oyster</name>
    <name type="synonym">Crassostrea gigas</name>
    <dbReference type="NCBI Taxonomy" id="29159"/>
    <lineage>
        <taxon>Eukaryota</taxon>
        <taxon>Metazoa</taxon>
        <taxon>Spiralia</taxon>
        <taxon>Lophotrochozoa</taxon>
        <taxon>Mollusca</taxon>
        <taxon>Bivalvia</taxon>
        <taxon>Autobranchia</taxon>
        <taxon>Pteriomorphia</taxon>
        <taxon>Ostreida</taxon>
        <taxon>Ostreoidea</taxon>
        <taxon>Ostreidae</taxon>
        <taxon>Magallana</taxon>
    </lineage>
</organism>
<accession>A0A8W8L8L8</accession>